<dbReference type="PANTHER" id="PTHR43477">
    <property type="entry name" value="DIHYDROANTICAPSIN 7-DEHYDROGENASE"/>
    <property type="match status" value="1"/>
</dbReference>
<sequence length="247" mass="25707">MSSRRFEGLTALITGGSRGQGLAHARRLAAEGAKVYIGDILDDAGETAAEELRADGYAVEFLHLDVSDKDNWDRVVATISDSGDGVDVLVNNAGIVHVVPIEEETLESWTRLININLTGVFLGMQTILPLLKKSSCGAIVNTSSIFGPSGAVGYSAYAASKAGILGLTRTAALEFAPHGIRVNALVPGGVTTELNANEPGSGVVPETPWGRRADVTELAAAVAYLASPEASFVTGTELVVDGGFRAR</sequence>
<protein>
    <submittedName>
        <fullName evidence="3">SDR family oxidoreductase</fullName>
    </submittedName>
</protein>
<name>A0A9D1RPW8_9CORY</name>
<dbReference type="InterPro" id="IPR002347">
    <property type="entry name" value="SDR_fam"/>
</dbReference>
<dbReference type="Gene3D" id="3.40.50.720">
    <property type="entry name" value="NAD(P)-binding Rossmann-like Domain"/>
    <property type="match status" value="1"/>
</dbReference>
<comment type="similarity">
    <text evidence="1">Belongs to the short-chain dehydrogenases/reductases (SDR) family.</text>
</comment>
<dbReference type="PRINTS" id="PR00080">
    <property type="entry name" value="SDRFAMILY"/>
</dbReference>
<dbReference type="EMBL" id="DXGC01000100">
    <property type="protein sequence ID" value="HIW92346.1"/>
    <property type="molecule type" value="Genomic_DNA"/>
</dbReference>
<accession>A0A9D1RPW8</accession>
<gene>
    <name evidence="3" type="ORF">H9870_11875</name>
</gene>
<dbReference type="SUPFAM" id="SSF51735">
    <property type="entry name" value="NAD(P)-binding Rossmann-fold domains"/>
    <property type="match status" value="1"/>
</dbReference>
<proteinExistence type="inferred from homology"/>
<evidence type="ECO:0000313" key="4">
    <source>
        <dbReference type="Proteomes" id="UP000824190"/>
    </source>
</evidence>
<dbReference type="Proteomes" id="UP000824190">
    <property type="component" value="Unassembled WGS sequence"/>
</dbReference>
<dbReference type="PROSITE" id="PS00061">
    <property type="entry name" value="ADH_SHORT"/>
    <property type="match status" value="1"/>
</dbReference>
<dbReference type="Pfam" id="PF13561">
    <property type="entry name" value="adh_short_C2"/>
    <property type="match status" value="1"/>
</dbReference>
<dbReference type="InterPro" id="IPR036291">
    <property type="entry name" value="NAD(P)-bd_dom_sf"/>
</dbReference>
<evidence type="ECO:0000256" key="2">
    <source>
        <dbReference type="ARBA" id="ARBA00023002"/>
    </source>
</evidence>
<organism evidence="3 4">
    <name type="scientific">Candidatus Corynebacterium avicola</name>
    <dbReference type="NCBI Taxonomy" id="2838527"/>
    <lineage>
        <taxon>Bacteria</taxon>
        <taxon>Bacillati</taxon>
        <taxon>Actinomycetota</taxon>
        <taxon>Actinomycetes</taxon>
        <taxon>Mycobacteriales</taxon>
        <taxon>Corynebacteriaceae</taxon>
        <taxon>Corynebacterium</taxon>
    </lineage>
</organism>
<dbReference type="InterPro" id="IPR051122">
    <property type="entry name" value="SDR_DHRS6-like"/>
</dbReference>
<evidence type="ECO:0000256" key="1">
    <source>
        <dbReference type="ARBA" id="ARBA00006484"/>
    </source>
</evidence>
<dbReference type="PRINTS" id="PR00081">
    <property type="entry name" value="GDHRDH"/>
</dbReference>
<dbReference type="FunFam" id="3.40.50.720:FF:000084">
    <property type="entry name" value="Short-chain dehydrogenase reductase"/>
    <property type="match status" value="1"/>
</dbReference>
<comment type="caution">
    <text evidence="3">The sequence shown here is derived from an EMBL/GenBank/DDBJ whole genome shotgun (WGS) entry which is preliminary data.</text>
</comment>
<dbReference type="InterPro" id="IPR020904">
    <property type="entry name" value="Sc_DH/Rdtase_CS"/>
</dbReference>
<reference evidence="3" key="1">
    <citation type="journal article" date="2021" name="PeerJ">
        <title>Extensive microbial diversity within the chicken gut microbiome revealed by metagenomics and culture.</title>
        <authorList>
            <person name="Gilroy R."/>
            <person name="Ravi A."/>
            <person name="Getino M."/>
            <person name="Pursley I."/>
            <person name="Horton D.L."/>
            <person name="Alikhan N.F."/>
            <person name="Baker D."/>
            <person name="Gharbi K."/>
            <person name="Hall N."/>
            <person name="Watson M."/>
            <person name="Adriaenssens E.M."/>
            <person name="Foster-Nyarko E."/>
            <person name="Jarju S."/>
            <person name="Secka A."/>
            <person name="Antonio M."/>
            <person name="Oren A."/>
            <person name="Chaudhuri R.R."/>
            <person name="La Ragione R."/>
            <person name="Hildebrand F."/>
            <person name="Pallen M.J."/>
        </authorList>
    </citation>
    <scope>NUCLEOTIDE SEQUENCE</scope>
    <source>
        <strain evidence="3">CHK32-1732</strain>
    </source>
</reference>
<keyword evidence="2" id="KW-0560">Oxidoreductase</keyword>
<reference evidence="3" key="2">
    <citation type="submission" date="2021-04" db="EMBL/GenBank/DDBJ databases">
        <authorList>
            <person name="Gilroy R."/>
        </authorList>
    </citation>
    <scope>NUCLEOTIDE SEQUENCE</scope>
    <source>
        <strain evidence="3">CHK32-1732</strain>
    </source>
</reference>
<dbReference type="PANTHER" id="PTHR43477:SF1">
    <property type="entry name" value="DIHYDROANTICAPSIN 7-DEHYDROGENASE"/>
    <property type="match status" value="1"/>
</dbReference>
<dbReference type="AlphaFoldDB" id="A0A9D1RPW8"/>
<evidence type="ECO:0000313" key="3">
    <source>
        <dbReference type="EMBL" id="HIW92346.1"/>
    </source>
</evidence>
<dbReference type="GO" id="GO:0016491">
    <property type="term" value="F:oxidoreductase activity"/>
    <property type="evidence" value="ECO:0007669"/>
    <property type="project" value="UniProtKB-KW"/>
</dbReference>